<dbReference type="Gene3D" id="1.10.560.10">
    <property type="entry name" value="GroEL-like equatorial domain"/>
    <property type="match status" value="1"/>
</dbReference>
<evidence type="ECO:0000256" key="4">
    <source>
        <dbReference type="ARBA" id="ARBA00011381"/>
    </source>
</evidence>
<dbReference type="Gene3D" id="3.30.260.10">
    <property type="entry name" value="TCP-1-like chaperonin intermediate domain"/>
    <property type="match status" value="1"/>
</dbReference>
<dbReference type="SUPFAM" id="SSF52029">
    <property type="entry name" value="GroEL apical domain-like"/>
    <property type="match status" value="1"/>
</dbReference>
<dbReference type="PROSITE" id="PS00995">
    <property type="entry name" value="TCP1_3"/>
    <property type="match status" value="1"/>
</dbReference>
<proteinExistence type="inferred from homology"/>
<evidence type="ECO:0000256" key="5">
    <source>
        <dbReference type="ARBA" id="ARBA00022490"/>
    </source>
</evidence>
<evidence type="ECO:0000256" key="8">
    <source>
        <dbReference type="ARBA" id="ARBA00023186"/>
    </source>
</evidence>
<comment type="function">
    <text evidence="1">Molecular chaperone; assists the folding of proteins upon ATP hydrolysis.</text>
</comment>
<dbReference type="Proteomes" id="UP000240830">
    <property type="component" value="Unassembled WGS sequence"/>
</dbReference>
<keyword evidence="8 9" id="KW-0143">Chaperone</keyword>
<dbReference type="PRINTS" id="PR00304">
    <property type="entry name" value="TCOMPLEXTCP1"/>
</dbReference>
<dbReference type="OrthoDB" id="10052040at2759"/>
<dbReference type="InterPro" id="IPR002194">
    <property type="entry name" value="Chaperonin_TCP-1_CS"/>
</dbReference>
<keyword evidence="5" id="KW-0963">Cytoplasm</keyword>
<comment type="caution">
    <text evidence="10">The sequence shown here is derived from an EMBL/GenBank/DDBJ whole genome shotgun (WGS) entry which is preliminary data.</text>
</comment>
<evidence type="ECO:0000256" key="6">
    <source>
        <dbReference type="ARBA" id="ARBA00022741"/>
    </source>
</evidence>
<dbReference type="InterPro" id="IPR027410">
    <property type="entry name" value="TCP-1-like_intermed_sf"/>
</dbReference>
<dbReference type="Gene3D" id="3.50.7.10">
    <property type="entry name" value="GroEL"/>
    <property type="match status" value="1"/>
</dbReference>
<keyword evidence="7 9" id="KW-0067">ATP-binding</keyword>
<dbReference type="AlphaFoldDB" id="A0A2H9TPF9"/>
<dbReference type="PANTHER" id="PTHR11353">
    <property type="entry name" value="CHAPERONIN"/>
    <property type="match status" value="1"/>
</dbReference>
<dbReference type="EMBL" id="MTSL01000050">
    <property type="protein sequence ID" value="PJF19638.1"/>
    <property type="molecule type" value="Genomic_DNA"/>
</dbReference>
<evidence type="ECO:0000256" key="1">
    <source>
        <dbReference type="ARBA" id="ARBA00002912"/>
    </source>
</evidence>
<dbReference type="GO" id="GO:0016887">
    <property type="term" value="F:ATP hydrolysis activity"/>
    <property type="evidence" value="ECO:0007669"/>
    <property type="project" value="InterPro"/>
</dbReference>
<dbReference type="InterPro" id="IPR017998">
    <property type="entry name" value="Chaperone_TCP-1"/>
</dbReference>
<keyword evidence="11" id="KW-1185">Reference proteome</keyword>
<dbReference type="GO" id="GO:0005524">
    <property type="term" value="F:ATP binding"/>
    <property type="evidence" value="ECO:0007669"/>
    <property type="project" value="UniProtKB-KW"/>
</dbReference>
<evidence type="ECO:0000256" key="9">
    <source>
        <dbReference type="RuleBase" id="RU004187"/>
    </source>
</evidence>
<organism evidence="10 11">
    <name type="scientific">Paramicrosporidium saccamoebae</name>
    <dbReference type="NCBI Taxonomy" id="1246581"/>
    <lineage>
        <taxon>Eukaryota</taxon>
        <taxon>Fungi</taxon>
        <taxon>Fungi incertae sedis</taxon>
        <taxon>Cryptomycota</taxon>
        <taxon>Cryptomycota incertae sedis</taxon>
        <taxon>Paramicrosporidium</taxon>
    </lineage>
</organism>
<comment type="subunit">
    <text evidence="4">Component of the T-complex protein 1 (TCP1) complex.</text>
</comment>
<dbReference type="CDD" id="cd03342">
    <property type="entry name" value="TCP1_zeta"/>
    <property type="match status" value="1"/>
</dbReference>
<dbReference type="SUPFAM" id="SSF54849">
    <property type="entry name" value="GroEL-intermediate domain like"/>
    <property type="match status" value="1"/>
</dbReference>
<evidence type="ECO:0000256" key="3">
    <source>
        <dbReference type="ARBA" id="ARBA00008020"/>
    </source>
</evidence>
<dbReference type="FunFam" id="3.50.7.10:FF:000004">
    <property type="entry name" value="T-complex protein 1 subunit zeta"/>
    <property type="match status" value="1"/>
</dbReference>
<dbReference type="GO" id="GO:0051082">
    <property type="term" value="F:unfolded protein binding"/>
    <property type="evidence" value="ECO:0007669"/>
    <property type="project" value="InterPro"/>
</dbReference>
<dbReference type="InterPro" id="IPR027409">
    <property type="entry name" value="GroEL-like_apical_dom_sf"/>
</dbReference>
<dbReference type="SUPFAM" id="SSF48592">
    <property type="entry name" value="GroEL equatorial domain-like"/>
    <property type="match status" value="1"/>
</dbReference>
<comment type="similarity">
    <text evidence="3 9">Belongs to the TCP-1 chaperonin family.</text>
</comment>
<keyword evidence="6 9" id="KW-0547">Nucleotide-binding</keyword>
<dbReference type="InterPro" id="IPR027413">
    <property type="entry name" value="GROEL-like_equatorial_sf"/>
</dbReference>
<dbReference type="GO" id="GO:0005832">
    <property type="term" value="C:chaperonin-containing T-complex"/>
    <property type="evidence" value="ECO:0007669"/>
    <property type="project" value="EnsemblFungi"/>
</dbReference>
<name>A0A2H9TPF9_9FUNG</name>
<reference evidence="10 11" key="1">
    <citation type="submission" date="2016-10" db="EMBL/GenBank/DDBJ databases">
        <title>The genome of Paramicrosporidium saccamoebae is the missing link in understanding Cryptomycota and Microsporidia evolution.</title>
        <authorList>
            <person name="Quandt C.A."/>
            <person name="Beaudet D."/>
            <person name="Corsaro D."/>
            <person name="Michel R."/>
            <person name="Corradi N."/>
            <person name="James T."/>
        </authorList>
    </citation>
    <scope>NUCLEOTIDE SEQUENCE [LARGE SCALE GENOMIC DNA]</scope>
    <source>
        <strain evidence="10 11">KSL3</strain>
    </source>
</reference>
<dbReference type="FunFam" id="1.10.560.10:FF:000038">
    <property type="entry name" value="Chaperonin containing TCP1 subunit 6B"/>
    <property type="match status" value="1"/>
</dbReference>
<evidence type="ECO:0000313" key="10">
    <source>
        <dbReference type="EMBL" id="PJF19638.1"/>
    </source>
</evidence>
<sequence length="550" mass="60643">MHLLMPGWNVREERPGAIATLTSLQNVFCQHECGLGSAECRQDQSWASRNIENVLFAGVEFTIRLVSGSGDIKLTKDGKSIIHPTAALIARSATAQDDITGDGTTSNVILIGELLKQSEKYVSDGLHPRVITEGFELAKKEALKFLDEFRIVKANGIDRETLISVSRTSLRTKVPVAVADNLTEAIVEAVFTVKKDNLPIDLHMVEVMKMQHQSAMDTRLIKGLVLDHGGRHPDMPKRLENCYILNLNVSLEYEKTEINSGFYYSSAEQRDRLVQSERSHTDAKVRRIIELKKLVCDGTNKSFVVVNQKGIDPLSLDMLAKQGIMALRRAKRRNGERLQLISGGIVQNSVEDLSLDILGYAGLVYEQSIGEDKYTFIEQVAKPQSATILVKGPNQHTIIQINDAIRDGLRAVKNAIEDNSVVPGAGAFQIALHARLMKFKESVSGRAKLGVQAFADAQLVIPKALAQNAGLDQQDCLLLLQEEFQKGRIVGLNLTTGGVLDPRAEGIWDNYRVLRHLLNACTVIASNLLLVDEIMRAGRSSLKTNPEGEP</sequence>
<dbReference type="Pfam" id="PF00118">
    <property type="entry name" value="Cpn60_TCP1"/>
    <property type="match status" value="1"/>
</dbReference>
<evidence type="ECO:0000256" key="7">
    <source>
        <dbReference type="ARBA" id="ARBA00022840"/>
    </source>
</evidence>
<dbReference type="STRING" id="1246581.A0A2H9TPF9"/>
<dbReference type="InterPro" id="IPR012722">
    <property type="entry name" value="Chap_CCT_zeta"/>
</dbReference>
<evidence type="ECO:0000256" key="2">
    <source>
        <dbReference type="ARBA" id="ARBA00004496"/>
    </source>
</evidence>
<dbReference type="InterPro" id="IPR002423">
    <property type="entry name" value="Cpn60/GroEL/TCP-1"/>
</dbReference>
<accession>A0A2H9TPF9</accession>
<protein>
    <submittedName>
        <fullName evidence="10">T-complex protein 1 subunit zeta</fullName>
    </submittedName>
</protein>
<dbReference type="GO" id="GO:0140662">
    <property type="term" value="F:ATP-dependent protein folding chaperone"/>
    <property type="evidence" value="ECO:0007669"/>
    <property type="project" value="InterPro"/>
</dbReference>
<gene>
    <name evidence="10" type="ORF">PSACC_00552</name>
</gene>
<evidence type="ECO:0000313" key="11">
    <source>
        <dbReference type="Proteomes" id="UP000240830"/>
    </source>
</evidence>
<dbReference type="NCBIfam" id="TIGR02347">
    <property type="entry name" value="chap_CCT_zeta"/>
    <property type="match status" value="1"/>
</dbReference>
<comment type="subcellular location">
    <subcellularLocation>
        <location evidence="2">Cytoplasm</location>
    </subcellularLocation>
</comment>
<dbReference type="FunFam" id="3.30.260.10:FF:000017">
    <property type="entry name" value="T-complex protein 1 subunit zeta"/>
    <property type="match status" value="1"/>
</dbReference>